<dbReference type="PANTHER" id="PTHR43657">
    <property type="entry name" value="TRYPTOPHAN RNA-BINDING ATTENUATOR PROTEIN-LIKE PROTEIN"/>
    <property type="match status" value="1"/>
</dbReference>
<dbReference type="STRING" id="341036.SAMN05660649_00841"/>
<reference evidence="2" key="1">
    <citation type="submission" date="2016-10" db="EMBL/GenBank/DDBJ databases">
        <authorList>
            <person name="Varghese N."/>
            <person name="Submissions S."/>
        </authorList>
    </citation>
    <scope>NUCLEOTIDE SEQUENCE [LARGE SCALE GENOMIC DNA]</scope>
    <source>
        <strain evidence="2">DSM 17038</strain>
    </source>
</reference>
<dbReference type="PANTHER" id="PTHR43657:SF1">
    <property type="entry name" value="ALTERED INHERITANCE OF MITOCHONDRIA PROTEIN 24, MITOCHONDRIAL"/>
    <property type="match status" value="1"/>
</dbReference>
<dbReference type="Pfam" id="PF01987">
    <property type="entry name" value="AIM24"/>
    <property type="match status" value="1"/>
</dbReference>
<organism evidence="1 2">
    <name type="scientific">Desulfotruncus arcticus DSM 17038</name>
    <dbReference type="NCBI Taxonomy" id="1121424"/>
    <lineage>
        <taxon>Bacteria</taxon>
        <taxon>Bacillati</taxon>
        <taxon>Bacillota</taxon>
        <taxon>Clostridia</taxon>
        <taxon>Eubacteriales</taxon>
        <taxon>Desulfallaceae</taxon>
        <taxon>Desulfotruncus</taxon>
    </lineage>
</organism>
<proteinExistence type="predicted"/>
<accession>A0A1I2PD25</accession>
<name>A0A1I2PD25_9FIRM</name>
<dbReference type="Proteomes" id="UP000199337">
    <property type="component" value="Unassembled WGS sequence"/>
</dbReference>
<gene>
    <name evidence="1" type="ORF">SAMN05660649_00841</name>
</gene>
<evidence type="ECO:0000313" key="1">
    <source>
        <dbReference type="EMBL" id="SFG14052.1"/>
    </source>
</evidence>
<evidence type="ECO:0000313" key="2">
    <source>
        <dbReference type="Proteomes" id="UP000199337"/>
    </source>
</evidence>
<dbReference type="EMBL" id="FOOX01000002">
    <property type="protein sequence ID" value="SFG14052.1"/>
    <property type="molecule type" value="Genomic_DNA"/>
</dbReference>
<dbReference type="AlphaFoldDB" id="A0A1I2PD25"/>
<dbReference type="Gene3D" id="3.60.160.10">
    <property type="entry name" value="Mitochondrial biogenesis AIM24"/>
    <property type="match status" value="1"/>
</dbReference>
<dbReference type="InterPro" id="IPR016031">
    <property type="entry name" value="Trp_RNA-bd_attenuator-like_dom"/>
</dbReference>
<dbReference type="InterPro" id="IPR002838">
    <property type="entry name" value="AIM24"/>
</dbReference>
<protein>
    <submittedName>
        <fullName evidence="1">TIGR00266 family protein</fullName>
    </submittedName>
</protein>
<dbReference type="NCBIfam" id="TIGR00266">
    <property type="entry name" value="TIGR00266 family protein"/>
    <property type="match status" value="1"/>
</dbReference>
<keyword evidence="2" id="KW-1185">Reference proteome</keyword>
<dbReference type="SUPFAM" id="SSF51219">
    <property type="entry name" value="TRAP-like"/>
    <property type="match status" value="1"/>
</dbReference>
<dbReference type="InterPro" id="IPR036983">
    <property type="entry name" value="AIM24_sf"/>
</dbReference>
<dbReference type="RefSeq" id="WP_092468999.1">
    <property type="nucleotide sequence ID" value="NZ_FOOX01000002.1"/>
</dbReference>
<dbReference type="OrthoDB" id="9779518at2"/>
<sequence>MDYKILYQGAFPLVQVNLQKGETIKAESDAMVAMSTTVDVEGKMDGGLLGGLSRMIAGESFFFQTLTARRGPGEVLLAPSAPGDIVDVELDGSYSLVIQKDGFLAGSAGLEVSTKMQNLSQGLFSGEGFFVVKVSGKGMVFVNSYGGIHVINLEQGQEYIVDNSHLVAWPDYMQYSIEKASQGWISTFTSGEVAVCKFRGPGPVIIQTRNPRGFGSWIKQFIPQRK</sequence>